<accession>A0A8H6U7Q2</accession>
<feature type="domain" description="Cupin type-2" evidence="1">
    <location>
        <begin position="45"/>
        <end position="113"/>
    </location>
</feature>
<sequence length="178" mass="19661">MPLRGPVPVKLCKKEDSEVVKLGPTTIYIFEDGSNTDNRIGCMTLELPPGTSGPPMHWHRFHDECFFVTKGTIRFTTPEGHVDAEEGQLMVVPPRAIHTFSNPSDTAPAEFFMTSTPGMSLLLSTRGTCADLTQGITWTTDFRMMGKTVGEGKKLTREDTEHLMALFGTFPPDVESEP</sequence>
<comment type="caution">
    <text evidence="2">The sequence shown here is derived from an EMBL/GenBank/DDBJ whole genome shotgun (WGS) entry which is preliminary data.</text>
</comment>
<keyword evidence="3" id="KW-1185">Reference proteome</keyword>
<dbReference type="Pfam" id="PF07883">
    <property type="entry name" value="Cupin_2"/>
    <property type="match status" value="1"/>
</dbReference>
<gene>
    <name evidence="2" type="ORF">CMUS01_02548</name>
</gene>
<evidence type="ECO:0000259" key="1">
    <source>
        <dbReference type="Pfam" id="PF07883"/>
    </source>
</evidence>
<dbReference type="InterPro" id="IPR011051">
    <property type="entry name" value="RmlC_Cupin_sf"/>
</dbReference>
<evidence type="ECO:0000313" key="2">
    <source>
        <dbReference type="EMBL" id="KAF6842970.1"/>
    </source>
</evidence>
<dbReference type="Proteomes" id="UP000639643">
    <property type="component" value="Unassembled WGS sequence"/>
</dbReference>
<evidence type="ECO:0000313" key="3">
    <source>
        <dbReference type="Proteomes" id="UP000639643"/>
    </source>
</evidence>
<dbReference type="Gene3D" id="2.60.120.10">
    <property type="entry name" value="Jelly Rolls"/>
    <property type="match status" value="1"/>
</dbReference>
<dbReference type="InterPro" id="IPR014710">
    <property type="entry name" value="RmlC-like_jellyroll"/>
</dbReference>
<dbReference type="InterPro" id="IPR013096">
    <property type="entry name" value="Cupin_2"/>
</dbReference>
<protein>
    <recommendedName>
        <fullName evidence="1">Cupin type-2 domain-containing protein</fullName>
    </recommendedName>
</protein>
<dbReference type="SUPFAM" id="SSF51182">
    <property type="entry name" value="RmlC-like cupins"/>
    <property type="match status" value="1"/>
</dbReference>
<dbReference type="InterPro" id="IPR053146">
    <property type="entry name" value="QDO-like"/>
</dbReference>
<dbReference type="EMBL" id="WIGM01000054">
    <property type="protein sequence ID" value="KAF6842970.1"/>
    <property type="molecule type" value="Genomic_DNA"/>
</dbReference>
<dbReference type="OrthoDB" id="4124983at2759"/>
<organism evidence="2 3">
    <name type="scientific">Colletotrichum musicola</name>
    <dbReference type="NCBI Taxonomy" id="2175873"/>
    <lineage>
        <taxon>Eukaryota</taxon>
        <taxon>Fungi</taxon>
        <taxon>Dikarya</taxon>
        <taxon>Ascomycota</taxon>
        <taxon>Pezizomycotina</taxon>
        <taxon>Sordariomycetes</taxon>
        <taxon>Hypocreomycetidae</taxon>
        <taxon>Glomerellales</taxon>
        <taxon>Glomerellaceae</taxon>
        <taxon>Colletotrichum</taxon>
        <taxon>Colletotrichum orchidearum species complex</taxon>
    </lineage>
</organism>
<reference evidence="2" key="1">
    <citation type="journal article" date="2020" name="Phytopathology">
        <title>Genome Sequence Resources of Colletotrichum truncatum, C. plurivorum, C. musicola, and C. sojae: Four Species Pathogenic to Soybean (Glycine max).</title>
        <authorList>
            <person name="Rogerio F."/>
            <person name="Boufleur T.R."/>
            <person name="Ciampi-Guillardi M."/>
            <person name="Sukno S.A."/>
            <person name="Thon M.R."/>
            <person name="Massola Junior N.S."/>
            <person name="Baroncelli R."/>
        </authorList>
    </citation>
    <scope>NUCLEOTIDE SEQUENCE</scope>
    <source>
        <strain evidence="2">LFN0074</strain>
    </source>
</reference>
<name>A0A8H6U7Q2_9PEZI</name>
<dbReference type="AlphaFoldDB" id="A0A8H6U7Q2"/>
<proteinExistence type="predicted"/>
<dbReference type="PANTHER" id="PTHR36440">
    <property type="entry name" value="PUTATIVE (AFU_ORTHOLOGUE AFUA_8G07350)-RELATED"/>
    <property type="match status" value="1"/>
</dbReference>
<dbReference type="PANTHER" id="PTHR36440:SF1">
    <property type="entry name" value="PUTATIVE (AFU_ORTHOLOGUE AFUA_8G07350)-RELATED"/>
    <property type="match status" value="1"/>
</dbReference>